<evidence type="ECO:0000313" key="1">
    <source>
        <dbReference type="EMBL" id="KAH7904287.1"/>
    </source>
</evidence>
<proteinExistence type="predicted"/>
<dbReference type="Proteomes" id="UP000790377">
    <property type="component" value="Unassembled WGS sequence"/>
</dbReference>
<reference evidence="1" key="1">
    <citation type="journal article" date="2021" name="New Phytol.">
        <title>Evolutionary innovations through gain and loss of genes in the ectomycorrhizal Boletales.</title>
        <authorList>
            <person name="Wu G."/>
            <person name="Miyauchi S."/>
            <person name="Morin E."/>
            <person name="Kuo A."/>
            <person name="Drula E."/>
            <person name="Varga T."/>
            <person name="Kohler A."/>
            <person name="Feng B."/>
            <person name="Cao Y."/>
            <person name="Lipzen A."/>
            <person name="Daum C."/>
            <person name="Hundley H."/>
            <person name="Pangilinan J."/>
            <person name="Johnson J."/>
            <person name="Barry K."/>
            <person name="LaButti K."/>
            <person name="Ng V."/>
            <person name="Ahrendt S."/>
            <person name="Min B."/>
            <person name="Choi I.G."/>
            <person name="Park H."/>
            <person name="Plett J.M."/>
            <person name="Magnuson J."/>
            <person name="Spatafora J.W."/>
            <person name="Nagy L.G."/>
            <person name="Henrissat B."/>
            <person name="Grigoriev I.V."/>
            <person name="Yang Z.L."/>
            <person name="Xu J."/>
            <person name="Martin F.M."/>
        </authorList>
    </citation>
    <scope>NUCLEOTIDE SEQUENCE</scope>
    <source>
        <strain evidence="1">ATCC 28755</strain>
    </source>
</reference>
<sequence length="120" mass="13856">LLHGLSRMSDSTFRKAAMAKQATRENIRHKVLQTAWEIEEAERYTDFLKSIQKENCANFFASERDLGVYRSLLSSRGLPELEDDIDYFQTVYTEDLSSFAAVDEQLNQYESHANSRALNL</sequence>
<keyword evidence="2" id="KW-1185">Reference proteome</keyword>
<name>A0ACB7ZTV9_9AGAM</name>
<evidence type="ECO:0000313" key="2">
    <source>
        <dbReference type="Proteomes" id="UP000790377"/>
    </source>
</evidence>
<feature type="non-terminal residue" evidence="1">
    <location>
        <position position="1"/>
    </location>
</feature>
<organism evidence="1 2">
    <name type="scientific">Hygrophoropsis aurantiaca</name>
    <dbReference type="NCBI Taxonomy" id="72124"/>
    <lineage>
        <taxon>Eukaryota</taxon>
        <taxon>Fungi</taxon>
        <taxon>Dikarya</taxon>
        <taxon>Basidiomycota</taxon>
        <taxon>Agaricomycotina</taxon>
        <taxon>Agaricomycetes</taxon>
        <taxon>Agaricomycetidae</taxon>
        <taxon>Boletales</taxon>
        <taxon>Coniophorineae</taxon>
        <taxon>Hygrophoropsidaceae</taxon>
        <taxon>Hygrophoropsis</taxon>
    </lineage>
</organism>
<feature type="non-terminal residue" evidence="1">
    <location>
        <position position="120"/>
    </location>
</feature>
<gene>
    <name evidence="1" type="ORF">BJ138DRAFT_968895</name>
</gene>
<accession>A0ACB7ZTV9</accession>
<comment type="caution">
    <text evidence="1">The sequence shown here is derived from an EMBL/GenBank/DDBJ whole genome shotgun (WGS) entry which is preliminary data.</text>
</comment>
<dbReference type="EMBL" id="MU268531">
    <property type="protein sequence ID" value="KAH7904287.1"/>
    <property type="molecule type" value="Genomic_DNA"/>
</dbReference>
<protein>
    <submittedName>
        <fullName evidence="1">Uncharacterized protein</fullName>
    </submittedName>
</protein>